<dbReference type="Pfam" id="PF13692">
    <property type="entry name" value="Glyco_trans_1_4"/>
    <property type="match status" value="1"/>
</dbReference>
<gene>
    <name evidence="1" type="ORF">H9800_10950</name>
</gene>
<dbReference type="SUPFAM" id="SSF53756">
    <property type="entry name" value="UDP-Glycosyltransferase/glycogen phosphorylase"/>
    <property type="match status" value="1"/>
</dbReference>
<dbReference type="CDD" id="cd03801">
    <property type="entry name" value="GT4_PimA-like"/>
    <property type="match status" value="1"/>
</dbReference>
<protein>
    <submittedName>
        <fullName evidence="1">Glycosyltransferase family 4 protein</fullName>
    </submittedName>
</protein>
<comment type="caution">
    <text evidence="1">The sequence shown here is derived from an EMBL/GenBank/DDBJ whole genome shotgun (WGS) entry which is preliminary data.</text>
</comment>
<reference evidence="1" key="2">
    <citation type="submission" date="2021-04" db="EMBL/GenBank/DDBJ databases">
        <authorList>
            <person name="Gilroy R."/>
        </authorList>
    </citation>
    <scope>NUCLEOTIDE SEQUENCE</scope>
    <source>
        <strain evidence="1">ChiHjej8B7-3636</strain>
    </source>
</reference>
<name>A0A9D2H6B5_9MICO</name>
<dbReference type="AlphaFoldDB" id="A0A9D2H6B5"/>
<reference evidence="1" key="1">
    <citation type="journal article" date="2021" name="PeerJ">
        <title>Extensive microbial diversity within the chicken gut microbiome revealed by metagenomics and culture.</title>
        <authorList>
            <person name="Gilroy R."/>
            <person name="Ravi A."/>
            <person name="Getino M."/>
            <person name="Pursley I."/>
            <person name="Horton D.L."/>
            <person name="Alikhan N.F."/>
            <person name="Baker D."/>
            <person name="Gharbi K."/>
            <person name="Hall N."/>
            <person name="Watson M."/>
            <person name="Adriaenssens E.M."/>
            <person name="Foster-Nyarko E."/>
            <person name="Jarju S."/>
            <person name="Secka A."/>
            <person name="Antonio M."/>
            <person name="Oren A."/>
            <person name="Chaudhuri R.R."/>
            <person name="La Ragione R."/>
            <person name="Hildebrand F."/>
            <person name="Pallen M.J."/>
        </authorList>
    </citation>
    <scope>NUCLEOTIDE SEQUENCE</scope>
    <source>
        <strain evidence="1">ChiHjej8B7-3636</strain>
    </source>
</reference>
<proteinExistence type="predicted"/>
<accession>A0A9D2H6B5</accession>
<dbReference type="Proteomes" id="UP000824220">
    <property type="component" value="Unassembled WGS sequence"/>
</dbReference>
<dbReference type="PANTHER" id="PTHR12526">
    <property type="entry name" value="GLYCOSYLTRANSFERASE"/>
    <property type="match status" value="1"/>
</dbReference>
<dbReference type="PANTHER" id="PTHR12526:SF600">
    <property type="entry name" value="GLYCOSYL TRANSFERASE GROUP 1"/>
    <property type="match status" value="1"/>
</dbReference>
<evidence type="ECO:0000313" key="1">
    <source>
        <dbReference type="EMBL" id="HJA05363.1"/>
    </source>
</evidence>
<dbReference type="Gene3D" id="3.40.50.2000">
    <property type="entry name" value="Glycogen Phosphorylase B"/>
    <property type="match status" value="1"/>
</dbReference>
<dbReference type="EMBL" id="DXAM01000149">
    <property type="protein sequence ID" value="HJA05363.1"/>
    <property type="molecule type" value="Genomic_DNA"/>
</dbReference>
<organism evidence="1 2">
    <name type="scientific">Candidatus Microbacterium stercoravium</name>
    <dbReference type="NCBI Taxonomy" id="2838697"/>
    <lineage>
        <taxon>Bacteria</taxon>
        <taxon>Bacillati</taxon>
        <taxon>Actinomycetota</taxon>
        <taxon>Actinomycetes</taxon>
        <taxon>Micrococcales</taxon>
        <taxon>Microbacteriaceae</taxon>
        <taxon>Microbacterium</taxon>
    </lineage>
</organism>
<dbReference type="GO" id="GO:0016757">
    <property type="term" value="F:glycosyltransferase activity"/>
    <property type="evidence" value="ECO:0007669"/>
    <property type="project" value="TreeGrafter"/>
</dbReference>
<sequence length="392" mass="42521">MPELDSVERDIIMVADYFVPAPDHDSASLRLVHLMTHLAKRAHVVFMPALDAPATPEAVRRLHDVGIPVLGGHEGQVRFLVDHGHRVRLAFLSRPHSVTRFLGPIREHAPQAVVAYDTVDLHHRRLHREADLADSIGRVDRFQLRADAVSMRALEEYLVHVCDLTIAVSEDDADGLREIAPGTDVRVISNVHPASPRTSQPGSERISFIGYYPHRPNADAALWFADAVMPRVLDRVPHAVVELIGADPPPELRARESSSVRVLGWVDDLDRALAQTAVGVAPLRFGAGVKGKVGEMARRGIPVVSTSVGVEGMGLHHGSEVLVADDAEGLAAHIVELLTDAERARQIGRAGCERIEALFGVEQAASELDRLLDTEVGARPCGDATSSGLRST</sequence>
<evidence type="ECO:0000313" key="2">
    <source>
        <dbReference type="Proteomes" id="UP000824220"/>
    </source>
</evidence>